<dbReference type="InterPro" id="IPR011712">
    <property type="entry name" value="Sig_transdc_His_kin_sub3_dim/P"/>
</dbReference>
<dbReference type="PIRSF" id="PIRSF003167">
    <property type="entry name" value="STHK_NarX/NarQ"/>
    <property type="match status" value="1"/>
</dbReference>
<dbReference type="Pfam" id="PF02518">
    <property type="entry name" value="HATPase_c"/>
    <property type="match status" value="1"/>
</dbReference>
<organism evidence="14 15">
    <name type="scientific">Acinetobacter equi</name>
    <dbReference type="NCBI Taxonomy" id="1324350"/>
    <lineage>
        <taxon>Bacteria</taxon>
        <taxon>Pseudomonadati</taxon>
        <taxon>Pseudomonadota</taxon>
        <taxon>Gammaproteobacteria</taxon>
        <taxon>Moraxellales</taxon>
        <taxon>Moraxellaceae</taxon>
        <taxon>Acinetobacter</taxon>
    </lineage>
</organism>
<evidence type="ECO:0000256" key="10">
    <source>
        <dbReference type="SAM" id="Coils"/>
    </source>
</evidence>
<feature type="domain" description="HAMP" evidence="13">
    <location>
        <begin position="176"/>
        <end position="228"/>
    </location>
</feature>
<dbReference type="STRING" id="1324350.AOY20_09380"/>
<protein>
    <recommendedName>
        <fullName evidence="9">Sensor protein</fullName>
        <ecNumber evidence="9">2.7.13.3</ecNumber>
    </recommendedName>
</protein>
<feature type="domain" description="Histidine kinase" evidence="12">
    <location>
        <begin position="421"/>
        <end position="615"/>
    </location>
</feature>
<evidence type="ECO:0000256" key="8">
    <source>
        <dbReference type="ARBA" id="ARBA00023012"/>
    </source>
</evidence>
<dbReference type="Gene3D" id="3.30.450.40">
    <property type="match status" value="1"/>
</dbReference>
<keyword evidence="3" id="KW-0597">Phosphoprotein</keyword>
<dbReference type="PANTHER" id="PTHR24421">
    <property type="entry name" value="NITRATE/NITRITE SENSOR PROTEIN NARX-RELATED"/>
    <property type="match status" value="1"/>
</dbReference>
<dbReference type="Gene3D" id="1.10.8.500">
    <property type="entry name" value="HAMP domain in histidine kinase"/>
    <property type="match status" value="1"/>
</dbReference>
<dbReference type="SMART" id="SM00387">
    <property type="entry name" value="HATPase_c"/>
    <property type="match status" value="1"/>
</dbReference>
<feature type="coiled-coil region" evidence="10">
    <location>
        <begin position="220"/>
        <end position="247"/>
    </location>
</feature>
<dbReference type="SMART" id="SM00304">
    <property type="entry name" value="HAMP"/>
    <property type="match status" value="1"/>
</dbReference>
<dbReference type="SUPFAM" id="SSF55874">
    <property type="entry name" value="ATPase domain of HSP90 chaperone/DNA topoisomerase II/histidine kinase"/>
    <property type="match status" value="1"/>
</dbReference>
<evidence type="ECO:0000256" key="5">
    <source>
        <dbReference type="ARBA" id="ARBA00022741"/>
    </source>
</evidence>
<dbReference type="InterPro" id="IPR003594">
    <property type="entry name" value="HATPase_dom"/>
</dbReference>
<evidence type="ECO:0000259" key="12">
    <source>
        <dbReference type="PROSITE" id="PS50109"/>
    </source>
</evidence>
<dbReference type="InterPro" id="IPR003660">
    <property type="entry name" value="HAMP_dom"/>
</dbReference>
<evidence type="ECO:0000256" key="3">
    <source>
        <dbReference type="ARBA" id="ARBA00022553"/>
    </source>
</evidence>
<dbReference type="GO" id="GO:0005886">
    <property type="term" value="C:plasma membrane"/>
    <property type="evidence" value="ECO:0007669"/>
    <property type="project" value="UniProtKB-SubCell"/>
</dbReference>
<evidence type="ECO:0000256" key="11">
    <source>
        <dbReference type="SAM" id="Phobius"/>
    </source>
</evidence>
<gene>
    <name evidence="14" type="ORF">AOY20_09380</name>
</gene>
<dbReference type="CDD" id="cd06225">
    <property type="entry name" value="HAMP"/>
    <property type="match status" value="1"/>
</dbReference>
<keyword evidence="8 9" id="KW-0902">Two-component regulatory system</keyword>
<keyword evidence="5 9" id="KW-0547">Nucleotide-binding</keyword>
<comment type="subcellular location">
    <subcellularLocation>
        <location evidence="9">Cell inner membrane</location>
    </subcellularLocation>
    <subcellularLocation>
        <location evidence="2">Membrane</location>
    </subcellularLocation>
</comment>
<keyword evidence="7 9" id="KW-0067">ATP-binding</keyword>
<keyword evidence="4 9" id="KW-0808">Transferase</keyword>
<keyword evidence="15" id="KW-1185">Reference proteome</keyword>
<dbReference type="EMBL" id="CP012808">
    <property type="protein sequence ID" value="ALH95723.1"/>
    <property type="molecule type" value="Genomic_DNA"/>
</dbReference>
<evidence type="ECO:0000259" key="13">
    <source>
        <dbReference type="PROSITE" id="PS50885"/>
    </source>
</evidence>
<evidence type="ECO:0000256" key="7">
    <source>
        <dbReference type="ARBA" id="ARBA00022840"/>
    </source>
</evidence>
<evidence type="ECO:0000313" key="15">
    <source>
        <dbReference type="Proteomes" id="UP000064939"/>
    </source>
</evidence>
<dbReference type="InterPro" id="IPR005467">
    <property type="entry name" value="His_kinase_dom"/>
</dbReference>
<proteinExistence type="predicted"/>
<dbReference type="GO" id="GO:0000155">
    <property type="term" value="F:phosphorelay sensor kinase activity"/>
    <property type="evidence" value="ECO:0007669"/>
    <property type="project" value="UniProtKB-UniRule"/>
</dbReference>
<dbReference type="AlphaFoldDB" id="A0A0N7GXU9"/>
<evidence type="ECO:0000256" key="6">
    <source>
        <dbReference type="ARBA" id="ARBA00022777"/>
    </source>
</evidence>
<keyword evidence="10" id="KW-0175">Coiled coil</keyword>
<dbReference type="EC" id="2.7.13.3" evidence="9"/>
<comment type="catalytic activity">
    <reaction evidence="1 9">
        <text>ATP + protein L-histidine = ADP + protein N-phospho-L-histidine.</text>
        <dbReference type="EC" id="2.7.13.3"/>
    </reaction>
</comment>
<dbReference type="InterPro" id="IPR042295">
    <property type="entry name" value="NarX-like_N_sf"/>
</dbReference>
<dbReference type="SUPFAM" id="SSF158472">
    <property type="entry name" value="HAMP domain-like"/>
    <property type="match status" value="1"/>
</dbReference>
<sequence>MNIFKLNTLSHKLFLAIVLWLIGALFFVGLTLNITWKLEDRGVAINEAGSLRKQVFYLVILTQSHQETLLKHEIKVFEEKIKYLSLLNKTENIEQLKHIQQEFEKLKPQFIEAQYNSEIHRKLIRETPVFIEIINQLVKSIESQNTHNIYIMRLAQILLMFMAFISALLSLYLLNRLVIRPLSLINQGLQQITQGELNVRLNLKTNDEFHQVSDGFNQMANSLENLYQHLEDKVQQKTHDLERTNHELATLYAITDNLHKMPLNDQTLDMFLQKMMAISFAKAGSIRLLNQQGLQMWTAHHINLPEELLNNEACNQTEACLCGKTLCQSNTEINIQLKENHEFLCRKFGLNHLMIYKIRLRDQTLGLLTLYFEQKSSEAISNQSLIQLLCGQLATTIENHRLILKEKQLAVLEERNMISQGLHDSIAQSLSFMNLQLQMLNQAIQKQDHRKITQHLDFLNTGIKQCYDDVRELLNNFRLKLSQQSFEDVLLSIIDRFKNQTQIEVKLNYQSTGVDLTPQQHIQFIFILQEALSNIRKHAQATYVTIHFKNNVEKIYLCIQDNGIGFDYKSKKADQGHHIGLAIMQERIQQVNGLFQIESTINQGTRIEVSIQRSSR</sequence>
<dbReference type="PROSITE" id="PS50885">
    <property type="entry name" value="HAMP"/>
    <property type="match status" value="1"/>
</dbReference>
<dbReference type="Proteomes" id="UP000064939">
    <property type="component" value="Chromosome"/>
</dbReference>
<keyword evidence="9" id="KW-1003">Cell membrane</keyword>
<dbReference type="GO" id="GO:0046983">
    <property type="term" value="F:protein dimerization activity"/>
    <property type="evidence" value="ECO:0007669"/>
    <property type="project" value="UniProtKB-UniRule"/>
</dbReference>
<dbReference type="GO" id="GO:0005524">
    <property type="term" value="F:ATP binding"/>
    <property type="evidence" value="ECO:0007669"/>
    <property type="project" value="UniProtKB-UniRule"/>
</dbReference>
<dbReference type="Pfam" id="PF00672">
    <property type="entry name" value="HAMP"/>
    <property type="match status" value="1"/>
</dbReference>
<keyword evidence="11" id="KW-1133">Transmembrane helix</keyword>
<dbReference type="Gene3D" id="3.30.565.10">
    <property type="entry name" value="Histidine kinase-like ATPase, C-terminal domain"/>
    <property type="match status" value="1"/>
</dbReference>
<keyword evidence="6 9" id="KW-0418">Kinase</keyword>
<dbReference type="Pfam" id="PF07730">
    <property type="entry name" value="HisKA_3"/>
    <property type="match status" value="1"/>
</dbReference>
<dbReference type="PROSITE" id="PS50109">
    <property type="entry name" value="HIS_KIN"/>
    <property type="match status" value="1"/>
</dbReference>
<reference evidence="14 15" key="1">
    <citation type="journal article" date="2015" name="Int. J. Syst. Evol. Microbiol.">
        <title>Acinetobacter equi sp. nov. isolated from horse faeces.</title>
        <authorList>
            <person name="Poppel M.T."/>
            <person name="Skiebe E."/>
            <person name="Laue M."/>
            <person name="Bergmann H."/>
            <person name="Ebersberger I."/>
            <person name="Garn T."/>
            <person name="Fruth A."/>
            <person name="Baumgardt S."/>
            <person name="Busse H.J."/>
            <person name="Wilharm G."/>
        </authorList>
    </citation>
    <scope>NUCLEOTIDE SEQUENCE [LARGE SCALE GENOMIC DNA]</scope>
    <source>
        <strain evidence="14 15">114</strain>
    </source>
</reference>
<evidence type="ECO:0000256" key="4">
    <source>
        <dbReference type="ARBA" id="ARBA00022679"/>
    </source>
</evidence>
<keyword evidence="9" id="KW-0997">Cell inner membrane</keyword>
<keyword evidence="11" id="KW-0812">Transmembrane</keyword>
<evidence type="ECO:0000256" key="2">
    <source>
        <dbReference type="ARBA" id="ARBA00004370"/>
    </source>
</evidence>
<dbReference type="CDD" id="cd16917">
    <property type="entry name" value="HATPase_UhpB-NarQ-NarX-like"/>
    <property type="match status" value="1"/>
</dbReference>
<dbReference type="PANTHER" id="PTHR24421:SF10">
    <property type="entry name" value="NITRATE_NITRITE SENSOR PROTEIN NARQ"/>
    <property type="match status" value="1"/>
</dbReference>
<dbReference type="KEGG" id="aei:AOY20_09380"/>
<feature type="transmembrane region" description="Helical" evidence="11">
    <location>
        <begin position="154"/>
        <end position="174"/>
    </location>
</feature>
<dbReference type="InterPro" id="IPR050482">
    <property type="entry name" value="Sensor_HK_TwoCompSys"/>
</dbReference>
<keyword evidence="9 11" id="KW-0472">Membrane</keyword>
<accession>A0A0N7GXU9</accession>
<dbReference type="InterPro" id="IPR036890">
    <property type="entry name" value="HATPase_C_sf"/>
</dbReference>
<dbReference type="SUPFAM" id="SSF55781">
    <property type="entry name" value="GAF domain-like"/>
    <property type="match status" value="1"/>
</dbReference>
<feature type="transmembrane region" description="Helical" evidence="11">
    <location>
        <begin position="13"/>
        <end position="32"/>
    </location>
</feature>
<dbReference type="Gene3D" id="1.20.120.960">
    <property type="entry name" value="Histidine kinase NarX, sensor domain"/>
    <property type="match status" value="1"/>
</dbReference>
<evidence type="ECO:0000256" key="9">
    <source>
        <dbReference type="PIRNR" id="PIRNR003167"/>
    </source>
</evidence>
<name>A0A0N7GXU9_9GAMM</name>
<dbReference type="Gene3D" id="1.20.5.1930">
    <property type="match status" value="1"/>
</dbReference>
<dbReference type="InterPro" id="IPR029016">
    <property type="entry name" value="GAF-like_dom_sf"/>
</dbReference>
<evidence type="ECO:0000256" key="1">
    <source>
        <dbReference type="ARBA" id="ARBA00000085"/>
    </source>
</evidence>
<dbReference type="InterPro" id="IPR016380">
    <property type="entry name" value="Sig_transdc_His_kin_NarX/NarQ"/>
</dbReference>
<evidence type="ECO:0000313" key="14">
    <source>
        <dbReference type="EMBL" id="ALH95723.1"/>
    </source>
</evidence>